<dbReference type="Pfam" id="PF13354">
    <property type="entry name" value="Beta-lactamase2"/>
    <property type="match status" value="1"/>
</dbReference>
<evidence type="ECO:0000256" key="4">
    <source>
        <dbReference type="SAM" id="SignalP"/>
    </source>
</evidence>
<dbReference type="GO" id="GO:0030655">
    <property type="term" value="P:beta-lactam antibiotic catabolic process"/>
    <property type="evidence" value="ECO:0007669"/>
    <property type="project" value="InterPro"/>
</dbReference>
<dbReference type="EMBL" id="NEVJ01000003">
    <property type="protein sequence ID" value="OZI18354.1"/>
    <property type="molecule type" value="Genomic_DNA"/>
</dbReference>
<name>A0A261R007_9BORD</name>
<feature type="domain" description="Beta-lactamase class A catalytic" evidence="5">
    <location>
        <begin position="61"/>
        <end position="277"/>
    </location>
</feature>
<comment type="caution">
    <text evidence="6">The sequence shown here is derived from an EMBL/GenBank/DDBJ whole genome shotgun (WGS) entry which is preliminary data.</text>
</comment>
<dbReference type="Gene3D" id="3.40.710.10">
    <property type="entry name" value="DD-peptidase/beta-lactamase superfamily"/>
    <property type="match status" value="1"/>
</dbReference>
<comment type="similarity">
    <text evidence="2">Belongs to the class-A beta-lactamase family.</text>
</comment>
<dbReference type="InterPro" id="IPR012338">
    <property type="entry name" value="Beta-lactam/transpept-like"/>
</dbReference>
<protein>
    <recommendedName>
        <fullName evidence="3">beta-lactamase</fullName>
        <ecNumber evidence="3">3.5.2.6</ecNumber>
    </recommendedName>
</protein>
<evidence type="ECO:0000313" key="6">
    <source>
        <dbReference type="EMBL" id="OZI18354.1"/>
    </source>
</evidence>
<dbReference type="Proteomes" id="UP000216857">
    <property type="component" value="Unassembled WGS sequence"/>
</dbReference>
<keyword evidence="4" id="KW-0732">Signal</keyword>
<evidence type="ECO:0000256" key="3">
    <source>
        <dbReference type="ARBA" id="ARBA00012865"/>
    </source>
</evidence>
<feature type="chain" id="PRO_5013170312" description="beta-lactamase" evidence="4">
    <location>
        <begin position="35"/>
        <end position="303"/>
    </location>
</feature>
<evidence type="ECO:0000259" key="5">
    <source>
        <dbReference type="Pfam" id="PF13354"/>
    </source>
</evidence>
<dbReference type="AlphaFoldDB" id="A0A261R007"/>
<reference evidence="6" key="1">
    <citation type="submission" date="2017-05" db="EMBL/GenBank/DDBJ databases">
        <title>Complete and WGS of Bordetella genogroups.</title>
        <authorList>
            <person name="Spilker T."/>
            <person name="Lipuma J."/>
        </authorList>
    </citation>
    <scope>NUCLEOTIDE SEQUENCE</scope>
    <source>
        <strain evidence="6">AU21707</strain>
    </source>
</reference>
<accession>A0A261R007</accession>
<feature type="signal peptide" evidence="4">
    <location>
        <begin position="1"/>
        <end position="34"/>
    </location>
</feature>
<proteinExistence type="inferred from homology"/>
<dbReference type="NCBIfam" id="NF033103">
    <property type="entry name" value="bla_class_A"/>
    <property type="match status" value="1"/>
</dbReference>
<dbReference type="GO" id="GO:0046677">
    <property type="term" value="P:response to antibiotic"/>
    <property type="evidence" value="ECO:0007669"/>
    <property type="project" value="InterPro"/>
</dbReference>
<keyword evidence="7" id="KW-1185">Reference proteome</keyword>
<dbReference type="RefSeq" id="WP_094847058.1">
    <property type="nucleotide sequence ID" value="NZ_NEVJ01000003.1"/>
</dbReference>
<dbReference type="PRINTS" id="PR00118">
    <property type="entry name" value="BLACTAMASEA"/>
</dbReference>
<dbReference type="InterPro" id="IPR000871">
    <property type="entry name" value="Beta-lactam_class-A"/>
</dbReference>
<gene>
    <name evidence="6" type="ORF">CAL26_11530</name>
</gene>
<dbReference type="PANTHER" id="PTHR35333">
    <property type="entry name" value="BETA-LACTAMASE"/>
    <property type="match status" value="1"/>
</dbReference>
<organism evidence="6 7">
    <name type="scientific">Bordetella genomosp. 9</name>
    <dbReference type="NCBI Taxonomy" id="1416803"/>
    <lineage>
        <taxon>Bacteria</taxon>
        <taxon>Pseudomonadati</taxon>
        <taxon>Pseudomonadota</taxon>
        <taxon>Betaproteobacteria</taxon>
        <taxon>Burkholderiales</taxon>
        <taxon>Alcaligenaceae</taxon>
        <taxon>Bordetella</taxon>
    </lineage>
</organism>
<dbReference type="EC" id="3.5.2.6" evidence="3"/>
<dbReference type="GO" id="GO:0008800">
    <property type="term" value="F:beta-lactamase activity"/>
    <property type="evidence" value="ECO:0007669"/>
    <property type="project" value="UniProtKB-EC"/>
</dbReference>
<sequence>MPRTPQHHPFPITRRQALLWAAAAPFLMTRPAPAAADVQTGDAAAALFAGLEKAHGRRLGLHAIDTGSGNEIAYRADERFPFCSSFKAVLAAAVLALDARQPGVLDRRISYTTHDLASYSPVTQKHAGGDMRVADLCAATLQYSDNTAANLLLHLIGGPPALTAFARAAGNASFRLDRYETALNTAIPGDPRDTSTPRDMAVLLGRLVLGDALPAPARTMLADWMLGNKTGDRRIRAATPTGWKVADKTGTGDYASASDIGVIWPPGRQPIVLAIYTTARDSKAKADENLIAAAARVALQRLA</sequence>
<dbReference type="SUPFAM" id="SSF56601">
    <property type="entry name" value="beta-lactamase/transpeptidase-like"/>
    <property type="match status" value="1"/>
</dbReference>
<comment type="catalytic activity">
    <reaction evidence="1">
        <text>a beta-lactam + H2O = a substituted beta-amino acid</text>
        <dbReference type="Rhea" id="RHEA:20401"/>
        <dbReference type="ChEBI" id="CHEBI:15377"/>
        <dbReference type="ChEBI" id="CHEBI:35627"/>
        <dbReference type="ChEBI" id="CHEBI:140347"/>
        <dbReference type="EC" id="3.5.2.6"/>
    </reaction>
</comment>
<dbReference type="InterPro" id="IPR045155">
    <property type="entry name" value="Beta-lactam_cat"/>
</dbReference>
<evidence type="ECO:0000256" key="1">
    <source>
        <dbReference type="ARBA" id="ARBA00001526"/>
    </source>
</evidence>
<evidence type="ECO:0000313" key="7">
    <source>
        <dbReference type="Proteomes" id="UP000216857"/>
    </source>
</evidence>
<evidence type="ECO:0000256" key="2">
    <source>
        <dbReference type="ARBA" id="ARBA00009009"/>
    </source>
</evidence>
<dbReference type="PANTHER" id="PTHR35333:SF3">
    <property type="entry name" value="BETA-LACTAMASE-TYPE TRANSPEPTIDASE FOLD CONTAINING PROTEIN"/>
    <property type="match status" value="1"/>
</dbReference>